<dbReference type="Proteomes" id="UP000215616">
    <property type="component" value="Unassembled WGS sequence"/>
</dbReference>
<evidence type="ECO:0000313" key="1">
    <source>
        <dbReference type="EMBL" id="OYX00590.1"/>
    </source>
</evidence>
<proteinExistence type="predicted"/>
<gene>
    <name evidence="1" type="ORF">B7Z12_15795</name>
</gene>
<comment type="caution">
    <text evidence="1">The sequence shown here is derived from an EMBL/GenBank/DDBJ whole genome shotgun (WGS) entry which is preliminary data.</text>
</comment>
<evidence type="ECO:0000313" key="2">
    <source>
        <dbReference type="Proteomes" id="UP000215616"/>
    </source>
</evidence>
<name>A0A258CY74_CAUVI</name>
<reference evidence="1 2" key="1">
    <citation type="submission" date="2017-03" db="EMBL/GenBank/DDBJ databases">
        <title>Lifting the veil on microbial sulfur biogeochemistry in mining wastewaters.</title>
        <authorList>
            <person name="Kantor R.S."/>
            <person name="Colenbrander Nelson T."/>
            <person name="Marshall S."/>
            <person name="Bennett D."/>
            <person name="Apte S."/>
            <person name="Camacho D."/>
            <person name="Thomas B.C."/>
            <person name="Warren L.A."/>
            <person name="Banfield J.F."/>
        </authorList>
    </citation>
    <scope>NUCLEOTIDE SEQUENCE [LARGE SCALE GENOMIC DNA]</scope>
    <source>
        <strain evidence="1">32-67-7</strain>
    </source>
</reference>
<accession>A0A258CY74</accession>
<protein>
    <submittedName>
        <fullName evidence="1">Uncharacterized protein</fullName>
    </submittedName>
</protein>
<dbReference type="EMBL" id="NCDQ01000300">
    <property type="protein sequence ID" value="OYX00590.1"/>
    <property type="molecule type" value="Genomic_DNA"/>
</dbReference>
<dbReference type="AlphaFoldDB" id="A0A258CY74"/>
<organism evidence="1 2">
    <name type="scientific">Caulobacter vibrioides</name>
    <name type="common">Caulobacter crescentus</name>
    <dbReference type="NCBI Taxonomy" id="155892"/>
    <lineage>
        <taxon>Bacteria</taxon>
        <taxon>Pseudomonadati</taxon>
        <taxon>Pseudomonadota</taxon>
        <taxon>Alphaproteobacteria</taxon>
        <taxon>Caulobacterales</taxon>
        <taxon>Caulobacteraceae</taxon>
        <taxon>Caulobacter</taxon>
    </lineage>
</organism>
<sequence>MQRLNLMITALLAFGATRPVAFGAPACAFIGALAGLAMQTGPQDGPFQPAMEPTRTRVVSTAEPIVYPSGDLPDYVVGTDYLKATQAPPVTYAHYEPPPLPPPPELPAYVPARHVAADASAKPENARWASERGDILNVSLPEDHPSAPADNLMLADAAATGMTSR</sequence>